<feature type="transmembrane region" description="Helical" evidence="8">
    <location>
        <begin position="6"/>
        <end position="27"/>
    </location>
</feature>
<feature type="transmembrane region" description="Helical" evidence="8">
    <location>
        <begin position="39"/>
        <end position="54"/>
    </location>
</feature>
<feature type="transmembrane region" description="Helical" evidence="8">
    <location>
        <begin position="117"/>
        <end position="135"/>
    </location>
</feature>
<evidence type="ECO:0000256" key="7">
    <source>
        <dbReference type="ARBA" id="ARBA00023136"/>
    </source>
</evidence>
<keyword evidence="4 8" id="KW-0812">Transmembrane</keyword>
<evidence type="ECO:0000256" key="4">
    <source>
        <dbReference type="ARBA" id="ARBA00022692"/>
    </source>
</evidence>
<dbReference type="InterPro" id="IPR026491">
    <property type="entry name" value="ExosortD_VPLPA"/>
</dbReference>
<evidence type="ECO:0000256" key="5">
    <source>
        <dbReference type="ARBA" id="ARBA00022801"/>
    </source>
</evidence>
<evidence type="ECO:0000256" key="2">
    <source>
        <dbReference type="ARBA" id="ARBA00022475"/>
    </source>
</evidence>
<dbReference type="NCBIfam" id="TIGR02602">
    <property type="entry name" value="8TM_EpsH"/>
    <property type="match status" value="1"/>
</dbReference>
<feature type="transmembrane region" description="Helical" evidence="8">
    <location>
        <begin position="183"/>
        <end position="202"/>
    </location>
</feature>
<keyword evidence="7 8" id="KW-0472">Membrane</keyword>
<gene>
    <name evidence="10" type="ORF">DSCA_23220</name>
</gene>
<evidence type="ECO:0000256" key="8">
    <source>
        <dbReference type="SAM" id="Phobius"/>
    </source>
</evidence>
<feature type="transmembrane region" description="Helical" evidence="8">
    <location>
        <begin position="66"/>
        <end position="85"/>
    </location>
</feature>
<evidence type="ECO:0000313" key="10">
    <source>
        <dbReference type="EMBL" id="BBO68392.1"/>
    </source>
</evidence>
<keyword evidence="11" id="KW-1185">Reference proteome</keyword>
<keyword evidence="3" id="KW-0645">Protease</keyword>
<evidence type="ECO:0000313" key="11">
    <source>
        <dbReference type="Proteomes" id="UP000427906"/>
    </source>
</evidence>
<evidence type="ECO:0000256" key="1">
    <source>
        <dbReference type="ARBA" id="ARBA00004651"/>
    </source>
</evidence>
<dbReference type="AlphaFoldDB" id="A0A5K7YFS3"/>
<feature type="transmembrane region" description="Helical" evidence="8">
    <location>
        <begin position="92"/>
        <end position="111"/>
    </location>
</feature>
<sequence length="506" mass="57125">MTNQNAVKFGLPGLMISAFVLAFIPLFQKLAIRWNSGDNSYCYLIVPLFLYLCWEKKNDFHFGQFSWNLWGLVPVLFSILVMIAGELGSVETLLYIGIWGGFVGILFILYGLRLRHLLFPLLILSFLVPLPPFINKMLTFNLKLAASTLSVMLLRIAGVSVLQDGNIIDLGITQLQVVDACSGLRYFVPLILMALLFGYFYCRRLWQKGVLLAVVLPLSILVNGLRIFATGMLHMWGHPELAEDFFHDFSGWVVFMLAGAILFGVSLILRQTTKRSNEKENRLTVSNVQNGLQKPLAITVALCLLFAGSGYALQRLPSAANLPARTSFETFPMTIGGWHARRSYLSDEILNSLWADDYVSATYYHPGFPNTIYLLIPFYEYQGTRHTAHAPQSCMLGGGWALIGSREHTVNTESGQPLPLRTNIWEKGRTRILGSYFFFQRGRTIISPWRNKYWLMVDAFTRHRTDGALVRAEMTLAPGQSMAEAYKVLEEFVGRVYAVLPEFVPM</sequence>
<feature type="transmembrane region" description="Helical" evidence="8">
    <location>
        <begin position="296"/>
        <end position="313"/>
    </location>
</feature>
<dbReference type="NCBIfam" id="TIGR04152">
    <property type="entry name" value="exosort_VPLPA"/>
    <property type="match status" value="1"/>
</dbReference>
<dbReference type="GO" id="GO:0005886">
    <property type="term" value="C:plasma membrane"/>
    <property type="evidence" value="ECO:0007669"/>
    <property type="project" value="UniProtKB-SubCell"/>
</dbReference>
<evidence type="ECO:0000259" key="9">
    <source>
        <dbReference type="Pfam" id="PF11984"/>
    </source>
</evidence>
<evidence type="ECO:0000256" key="6">
    <source>
        <dbReference type="ARBA" id="ARBA00022989"/>
    </source>
</evidence>
<keyword evidence="5" id="KW-0378">Hydrolase</keyword>
<feature type="transmembrane region" description="Helical" evidence="8">
    <location>
        <begin position="209"/>
        <end position="229"/>
    </location>
</feature>
<feature type="domain" description="Methanolan biosynthesis EpsI" evidence="9">
    <location>
        <begin position="301"/>
        <end position="503"/>
    </location>
</feature>
<keyword evidence="6 8" id="KW-1133">Transmembrane helix</keyword>
<keyword evidence="2" id="KW-1003">Cell membrane</keyword>
<dbReference type="InterPro" id="IPR013426">
    <property type="entry name" value="EpsH-like"/>
</dbReference>
<evidence type="ECO:0000256" key="3">
    <source>
        <dbReference type="ARBA" id="ARBA00022670"/>
    </source>
</evidence>
<dbReference type="Proteomes" id="UP000427906">
    <property type="component" value="Chromosome"/>
</dbReference>
<dbReference type="InterPro" id="IPR026392">
    <property type="entry name" value="Exo/Archaeosortase_dom"/>
</dbReference>
<dbReference type="InterPro" id="IPR019127">
    <property type="entry name" value="Exosortase"/>
</dbReference>
<name>A0A5K7YFS3_9BACT</name>
<dbReference type="EMBL" id="AP021874">
    <property type="protein sequence ID" value="BBO68392.1"/>
    <property type="molecule type" value="Genomic_DNA"/>
</dbReference>
<organism evidence="10 11">
    <name type="scientific">Desulfosarcina alkanivorans</name>
    <dbReference type="NCBI Taxonomy" id="571177"/>
    <lineage>
        <taxon>Bacteria</taxon>
        <taxon>Pseudomonadati</taxon>
        <taxon>Thermodesulfobacteriota</taxon>
        <taxon>Desulfobacteria</taxon>
        <taxon>Desulfobacterales</taxon>
        <taxon>Desulfosarcinaceae</taxon>
        <taxon>Desulfosarcina</taxon>
    </lineage>
</organism>
<dbReference type="RefSeq" id="WP_155316559.1">
    <property type="nucleotide sequence ID" value="NZ_AP021874.1"/>
</dbReference>
<dbReference type="Pfam" id="PF11984">
    <property type="entry name" value="DUF3485"/>
    <property type="match status" value="1"/>
</dbReference>
<proteinExistence type="predicted"/>
<comment type="subcellular location">
    <subcellularLocation>
        <location evidence="1">Cell membrane</location>
        <topology evidence="1">Multi-pass membrane protein</topology>
    </subcellularLocation>
</comment>
<reference evidence="10 11" key="1">
    <citation type="submission" date="2019-11" db="EMBL/GenBank/DDBJ databases">
        <title>Comparative genomics of hydrocarbon-degrading Desulfosarcina strains.</title>
        <authorList>
            <person name="Watanabe M."/>
            <person name="Kojima H."/>
            <person name="Fukui M."/>
        </authorList>
    </citation>
    <scope>NUCLEOTIDE SEQUENCE [LARGE SCALE GENOMIC DNA]</scope>
    <source>
        <strain evidence="10 11">PL12</strain>
    </source>
</reference>
<feature type="transmembrane region" description="Helical" evidence="8">
    <location>
        <begin position="249"/>
        <end position="269"/>
    </location>
</feature>
<dbReference type="KEGG" id="dalk:DSCA_23220"/>
<dbReference type="Pfam" id="PF09721">
    <property type="entry name" value="Exosortase_EpsH"/>
    <property type="match status" value="1"/>
</dbReference>
<dbReference type="GO" id="GO:0006508">
    <property type="term" value="P:proteolysis"/>
    <property type="evidence" value="ECO:0007669"/>
    <property type="project" value="UniProtKB-KW"/>
</dbReference>
<dbReference type="InterPro" id="IPR014263">
    <property type="entry name" value="Methanolan_biosynth_EpsI"/>
</dbReference>
<accession>A0A5K7YFS3</accession>
<dbReference type="NCBIfam" id="TIGR04178">
    <property type="entry name" value="exo_archaeo"/>
    <property type="match status" value="1"/>
</dbReference>
<dbReference type="GO" id="GO:0008233">
    <property type="term" value="F:peptidase activity"/>
    <property type="evidence" value="ECO:0007669"/>
    <property type="project" value="UniProtKB-KW"/>
</dbReference>
<dbReference type="NCBIfam" id="TIGR02914">
    <property type="entry name" value="EpsI_fam"/>
    <property type="match status" value="1"/>
</dbReference>
<dbReference type="OrthoDB" id="9797363at2"/>
<protein>
    <recommendedName>
        <fullName evidence="9">Methanolan biosynthesis EpsI domain-containing protein</fullName>
    </recommendedName>
</protein>